<dbReference type="Gene3D" id="1.10.260.40">
    <property type="entry name" value="lambda repressor-like DNA-binding domains"/>
    <property type="match status" value="1"/>
</dbReference>
<protein>
    <submittedName>
        <fullName evidence="2">Xre family transcriptional regulator</fullName>
    </submittedName>
</protein>
<dbReference type="SUPFAM" id="SSF47413">
    <property type="entry name" value="lambda repressor-like DNA-binding domains"/>
    <property type="match status" value="1"/>
</dbReference>
<dbReference type="Proteomes" id="UP000214975">
    <property type="component" value="Chromosome"/>
</dbReference>
<dbReference type="GO" id="GO:0003677">
    <property type="term" value="F:DNA binding"/>
    <property type="evidence" value="ECO:0007669"/>
    <property type="project" value="InterPro"/>
</dbReference>
<dbReference type="CDD" id="cd00093">
    <property type="entry name" value="HTH_XRE"/>
    <property type="match status" value="1"/>
</dbReference>
<reference evidence="2 3" key="1">
    <citation type="submission" date="2016-08" db="EMBL/GenBank/DDBJ databases">
        <title>A novel genetic cassette of butanologenic Thermoanaerobacterium thermosaccharolyticum that directly convert cellulose to butanol.</title>
        <authorList>
            <person name="Li T."/>
            <person name="He J."/>
        </authorList>
    </citation>
    <scope>NUCLEOTIDE SEQUENCE [LARGE SCALE GENOMIC DNA]</scope>
    <source>
        <strain evidence="2 3">TG57</strain>
    </source>
</reference>
<proteinExistence type="predicted"/>
<accession>A0A223HWF6</accession>
<dbReference type="EMBL" id="CP016893">
    <property type="protein sequence ID" value="AST56772.1"/>
    <property type="molecule type" value="Genomic_DNA"/>
</dbReference>
<organism evidence="2 3">
    <name type="scientific">Thermoanaerobacterium thermosaccharolyticum</name>
    <name type="common">Clostridium thermosaccharolyticum</name>
    <dbReference type="NCBI Taxonomy" id="1517"/>
    <lineage>
        <taxon>Bacteria</taxon>
        <taxon>Bacillati</taxon>
        <taxon>Bacillota</taxon>
        <taxon>Clostridia</taxon>
        <taxon>Thermoanaerobacterales</taxon>
        <taxon>Thermoanaerobacteraceae</taxon>
        <taxon>Thermoanaerobacterium</taxon>
    </lineage>
</organism>
<feature type="domain" description="HTH cro/C1-type" evidence="1">
    <location>
        <begin position="1"/>
        <end position="42"/>
    </location>
</feature>
<dbReference type="AlphaFoldDB" id="A0A223HWF6"/>
<gene>
    <name evidence="2" type="ORF">Thert_00595</name>
</gene>
<evidence type="ECO:0000313" key="3">
    <source>
        <dbReference type="Proteomes" id="UP000214975"/>
    </source>
</evidence>
<dbReference type="PROSITE" id="PS50943">
    <property type="entry name" value="HTH_CROC1"/>
    <property type="match status" value="1"/>
</dbReference>
<dbReference type="Pfam" id="PF13443">
    <property type="entry name" value="HTH_26"/>
    <property type="match status" value="1"/>
</dbReference>
<evidence type="ECO:0000259" key="1">
    <source>
        <dbReference type="PROSITE" id="PS50943"/>
    </source>
</evidence>
<evidence type="ECO:0000313" key="2">
    <source>
        <dbReference type="EMBL" id="AST56772.1"/>
    </source>
</evidence>
<sequence>MAKISGINFSTISKTEKGVQKRVTPRVARQICEALEASFDDLFILTPADEQMGV</sequence>
<name>A0A223HWF6_THETR</name>
<dbReference type="InterPro" id="IPR010982">
    <property type="entry name" value="Lambda_DNA-bd_dom_sf"/>
</dbReference>
<dbReference type="InterPro" id="IPR001387">
    <property type="entry name" value="Cro/C1-type_HTH"/>
</dbReference>